<evidence type="ECO:0000313" key="1">
    <source>
        <dbReference type="EMBL" id="EGO23781.1"/>
    </source>
</evidence>
<dbReference type="AlphaFoldDB" id="F8NYW0"/>
<reference evidence="1" key="1">
    <citation type="submission" date="2011-04" db="EMBL/GenBank/DDBJ databases">
        <title>Evolution of plant cell wall degrading machinery underlies the functional diversity of forest fungi.</title>
        <authorList>
            <consortium name="US DOE Joint Genome Institute (JGI-PGF)"/>
            <person name="Eastwood D.C."/>
            <person name="Floudas D."/>
            <person name="Binder M."/>
            <person name="Majcherczyk A."/>
            <person name="Schneider P."/>
            <person name="Aerts A."/>
            <person name="Asiegbu F.O."/>
            <person name="Baker S.E."/>
            <person name="Barry K."/>
            <person name="Bendiksby M."/>
            <person name="Blumentritt M."/>
            <person name="Coutinho P.M."/>
            <person name="Cullen D."/>
            <person name="Cullen D."/>
            <person name="Gathman A."/>
            <person name="Goodell B."/>
            <person name="Henrissat B."/>
            <person name="Ihrmark K."/>
            <person name="Kauserud H."/>
            <person name="Kohler A."/>
            <person name="LaButti K."/>
            <person name="Lapidus A."/>
            <person name="Lavin J.L."/>
            <person name="Lee Y.-H."/>
            <person name="Lindquist E."/>
            <person name="Lilly W."/>
            <person name="Lucas S."/>
            <person name="Morin E."/>
            <person name="Murat C."/>
            <person name="Oguiza J.A."/>
            <person name="Park J."/>
            <person name="Pisabarro A.G."/>
            <person name="Riley R."/>
            <person name="Rosling A."/>
            <person name="Salamov A."/>
            <person name="Schmidt O."/>
            <person name="Schmutz J."/>
            <person name="Skrede I."/>
            <person name="Stenlid J."/>
            <person name="Wiebenga A."/>
            <person name="Xie X."/>
            <person name="Kues U."/>
            <person name="Hibbett D.S."/>
            <person name="Hoffmeister D."/>
            <person name="Hogberg N."/>
            <person name="Martin F."/>
            <person name="Grigoriev I.V."/>
            <person name="Watkinson S.C."/>
        </authorList>
    </citation>
    <scope>NUCLEOTIDE SEQUENCE</scope>
    <source>
        <strain evidence="1">S7.9</strain>
    </source>
</reference>
<gene>
    <name evidence="1" type="ORF">SERLADRAFT_470127</name>
</gene>
<name>F8NYW0_SERL9</name>
<proteinExistence type="predicted"/>
<protein>
    <submittedName>
        <fullName evidence="1">Uncharacterized protein</fullName>
    </submittedName>
</protein>
<dbReference type="Proteomes" id="UP000008064">
    <property type="component" value="Unassembled WGS sequence"/>
</dbReference>
<organism>
    <name type="scientific">Serpula lacrymans var. lacrymans (strain S7.9)</name>
    <name type="common">Dry rot fungus</name>
    <dbReference type="NCBI Taxonomy" id="578457"/>
    <lineage>
        <taxon>Eukaryota</taxon>
        <taxon>Fungi</taxon>
        <taxon>Dikarya</taxon>
        <taxon>Basidiomycota</taxon>
        <taxon>Agaricomycotina</taxon>
        <taxon>Agaricomycetes</taxon>
        <taxon>Agaricomycetidae</taxon>
        <taxon>Boletales</taxon>
        <taxon>Coniophorineae</taxon>
        <taxon>Serpulaceae</taxon>
        <taxon>Serpula</taxon>
    </lineage>
</organism>
<dbReference type="GeneID" id="18819709"/>
<dbReference type="HOGENOM" id="CLU_3015630_0_0_1"/>
<dbReference type="EMBL" id="GL945435">
    <property type="protein sequence ID" value="EGO23781.1"/>
    <property type="molecule type" value="Genomic_DNA"/>
</dbReference>
<dbReference type="KEGG" id="sla:SERLADRAFT_470127"/>
<dbReference type="RefSeq" id="XP_007319543.1">
    <property type="nucleotide sequence ID" value="XM_007319481.1"/>
</dbReference>
<sequence>MAYQGKGRVRVQIPDQSITSSWLSGVGHLQGSYFGRDTLLSKLSRVRIEGENQWGV</sequence>
<accession>F8NYW0</accession>